<protein>
    <submittedName>
        <fullName evidence="2">Uncharacterized protein</fullName>
    </submittedName>
</protein>
<keyword evidence="3" id="KW-1185">Reference proteome</keyword>
<proteinExistence type="predicted"/>
<comment type="caution">
    <text evidence="2">The sequence shown here is derived from an EMBL/GenBank/DDBJ whole genome shotgun (WGS) entry which is preliminary data.</text>
</comment>
<evidence type="ECO:0000256" key="1">
    <source>
        <dbReference type="SAM" id="MobiDB-lite"/>
    </source>
</evidence>
<feature type="compositionally biased region" description="Polar residues" evidence="1">
    <location>
        <begin position="60"/>
        <end position="79"/>
    </location>
</feature>
<evidence type="ECO:0000313" key="2">
    <source>
        <dbReference type="EMBL" id="KAK9201993.1"/>
    </source>
</evidence>
<dbReference type="Proteomes" id="UP001428341">
    <property type="component" value="Unassembled WGS sequence"/>
</dbReference>
<feature type="region of interest" description="Disordered" evidence="1">
    <location>
        <begin position="55"/>
        <end position="79"/>
    </location>
</feature>
<evidence type="ECO:0000313" key="3">
    <source>
        <dbReference type="Proteomes" id="UP001428341"/>
    </source>
</evidence>
<dbReference type="AlphaFoldDB" id="A0AAP0QL08"/>
<accession>A0AAP0QL08</accession>
<sequence length="108" mass="11830">MAGPDICLIKRFACRSKLNENDDNGDAVEVDSIDCFKISNILQDHVHIQSVVGRGMPASQPASQPLSRPLNFNTKPHSSQNKLETKLIPMLNYSSGVTAIVMNVLSLH</sequence>
<reference evidence="2 3" key="1">
    <citation type="submission" date="2024-05" db="EMBL/GenBank/DDBJ databases">
        <title>Haplotype-resolved chromosome-level genome assembly of Huyou (Citrus changshanensis).</title>
        <authorList>
            <person name="Miao C."/>
            <person name="Chen W."/>
            <person name="Wu Y."/>
            <person name="Wang L."/>
            <person name="Zhao S."/>
            <person name="Grierson D."/>
            <person name="Xu C."/>
            <person name="Chen K."/>
        </authorList>
    </citation>
    <scope>NUCLEOTIDE SEQUENCE [LARGE SCALE GENOMIC DNA]</scope>
    <source>
        <strain evidence="2">01-14</strain>
        <tissue evidence="2">Leaf</tissue>
    </source>
</reference>
<organism evidence="2 3">
    <name type="scientific">Citrus x changshan-huyou</name>
    <dbReference type="NCBI Taxonomy" id="2935761"/>
    <lineage>
        <taxon>Eukaryota</taxon>
        <taxon>Viridiplantae</taxon>
        <taxon>Streptophyta</taxon>
        <taxon>Embryophyta</taxon>
        <taxon>Tracheophyta</taxon>
        <taxon>Spermatophyta</taxon>
        <taxon>Magnoliopsida</taxon>
        <taxon>eudicotyledons</taxon>
        <taxon>Gunneridae</taxon>
        <taxon>Pentapetalae</taxon>
        <taxon>rosids</taxon>
        <taxon>malvids</taxon>
        <taxon>Sapindales</taxon>
        <taxon>Rutaceae</taxon>
        <taxon>Aurantioideae</taxon>
        <taxon>Citrus</taxon>
    </lineage>
</organism>
<dbReference type="EMBL" id="JBCGBO010000005">
    <property type="protein sequence ID" value="KAK9201993.1"/>
    <property type="molecule type" value="Genomic_DNA"/>
</dbReference>
<name>A0AAP0QL08_9ROSI</name>
<gene>
    <name evidence="2" type="ORF">WN944_017202</name>
</gene>